<organism evidence="16 17">
    <name type="scientific">Anaplasma phagocytophilum str. CRT38</name>
    <dbReference type="NCBI Taxonomy" id="1269275"/>
    <lineage>
        <taxon>Bacteria</taxon>
        <taxon>Pseudomonadati</taxon>
        <taxon>Pseudomonadota</taxon>
        <taxon>Alphaproteobacteria</taxon>
        <taxon>Rickettsiales</taxon>
        <taxon>Anaplasmataceae</taxon>
        <taxon>Anaplasma</taxon>
        <taxon>phagocytophilum group</taxon>
    </lineage>
</organism>
<keyword evidence="7 10" id="KW-0648">Protein biosynthesis</keyword>
<dbReference type="SUPFAM" id="SSF52540">
    <property type="entry name" value="P-loop containing nucleoside triphosphate hydrolases"/>
    <property type="match status" value="1"/>
</dbReference>
<dbReference type="InterPro" id="IPR006847">
    <property type="entry name" value="IF2_N"/>
</dbReference>
<dbReference type="FunFam" id="2.40.30.10:FF:000008">
    <property type="entry name" value="Translation initiation factor IF-2"/>
    <property type="match status" value="1"/>
</dbReference>
<comment type="caution">
    <text evidence="16">The sequence shown here is derived from an EMBL/GenBank/DDBJ whole genome shotgun (WGS) entry which is preliminary data.</text>
</comment>
<evidence type="ECO:0000256" key="8">
    <source>
        <dbReference type="ARBA" id="ARBA00023134"/>
    </source>
</evidence>
<dbReference type="Gene3D" id="3.40.50.300">
    <property type="entry name" value="P-loop containing nucleotide triphosphate hydrolases"/>
    <property type="match status" value="1"/>
</dbReference>
<feature type="compositionally biased region" description="Polar residues" evidence="14">
    <location>
        <begin position="45"/>
        <end position="57"/>
    </location>
</feature>
<name>S6GAT3_ANAPH</name>
<feature type="region of interest" description="Disordered" evidence="14">
    <location>
        <begin position="166"/>
        <end position="202"/>
    </location>
</feature>
<proteinExistence type="inferred from homology"/>
<evidence type="ECO:0000256" key="5">
    <source>
        <dbReference type="ARBA" id="ARBA00022540"/>
    </source>
</evidence>
<dbReference type="Pfam" id="PF22042">
    <property type="entry name" value="EF-G_D2"/>
    <property type="match status" value="1"/>
</dbReference>
<dbReference type="SUPFAM" id="SSF52156">
    <property type="entry name" value="Initiation factor IF2/eIF5b, domain 3"/>
    <property type="match status" value="1"/>
</dbReference>
<dbReference type="GO" id="GO:0005525">
    <property type="term" value="F:GTP binding"/>
    <property type="evidence" value="ECO:0007669"/>
    <property type="project" value="UniProtKB-KW"/>
</dbReference>
<dbReference type="GO" id="GO:0003924">
    <property type="term" value="F:GTPase activity"/>
    <property type="evidence" value="ECO:0007669"/>
    <property type="project" value="UniProtKB-UniRule"/>
</dbReference>
<dbReference type="InterPro" id="IPR000795">
    <property type="entry name" value="T_Tr_GTP-bd_dom"/>
</dbReference>
<dbReference type="FunFam" id="2.40.30.10:FF:000054">
    <property type="entry name" value="Translation initiation factor IF-2"/>
    <property type="match status" value="1"/>
</dbReference>
<feature type="region of interest" description="G-domain" evidence="10">
    <location>
        <begin position="335"/>
        <end position="483"/>
    </location>
</feature>
<dbReference type="InterPro" id="IPR004161">
    <property type="entry name" value="EFTu-like_2"/>
</dbReference>
<evidence type="ECO:0000256" key="13">
    <source>
        <dbReference type="SAM" id="Coils"/>
    </source>
</evidence>
<accession>S6GAT3</accession>
<reference evidence="16 17" key="1">
    <citation type="submission" date="2013-03" db="EMBL/GenBank/DDBJ databases">
        <title>Genome sequence of Anaplasma phagocytophilum strain CRT38.</title>
        <authorList>
            <person name="Felsheim R.F."/>
            <person name="Kurtti T.J."/>
            <person name="Munderloh U.G."/>
        </authorList>
    </citation>
    <scope>NUCLEOTIDE SEQUENCE [LARGE SCALE GENOMIC DNA]</scope>
    <source>
        <strain evidence="16 17">CRT38</strain>
    </source>
</reference>
<evidence type="ECO:0000256" key="7">
    <source>
        <dbReference type="ARBA" id="ARBA00022917"/>
    </source>
</evidence>
<evidence type="ECO:0000259" key="15">
    <source>
        <dbReference type="PROSITE" id="PS51722"/>
    </source>
</evidence>
<dbReference type="InterPro" id="IPR053905">
    <property type="entry name" value="EF-G-like_DII"/>
</dbReference>
<sequence>MGLVFQVLQMSDVEKVDGECSASGKRERLTLKLGDKLKVPPSLARGTSTGKSFTTVEVRSKKRRPGEYISHDDKRRSGLNKAVSGLTAQEQLFRINAINMADSISAKEKELAAARKAKEEEELAAAAAAVVEEAVEEVSVEGDVPPVEAVEAAVPDVEEVVAPVATPSHSNKSGHDDRGGKKYAHGATGRHKEKEGVSIKKVASSRGASKHIKLDIENALSGLEDKRVTRFSSSTHKRRSSNVKSGRRISREVVISDKMTVRDLALAMAEKAQDVLRMLSHVGVEARMDTGLDSEVACEIAVEFGHRPRVVSIVKMEQELSDVCGDDFVSEPRPPVVTVMGHVDHGKTSLLDVLRKSNVVEKEFRGITQHIGAYQIDVDGKKITFLDTPGHEAFADMRARGANVTDIVVLVVAADDGIMPQTVESINHVKAAGVAMVVAVNKIDKSDADVGRITNELLQYGVIAEELGGDVMIVPVSAKTGENIDKLQSAILLLAEMLELSAPRECRAQGVVIEAKIDRGCGVVATVIVQKGTLKKGDIIVAGDSSYGRVRSMFDDADRVVTSALPAMPVRVLGLNAIPKAGDTLIVMPSEKQARDLLWHRSEINSAREENRAVPSFSGAIMASMDSKVEEINLILKADVAGSMEAVSCAVEQLVHEEVKFNVLHKEMGDVTKSDVLLAEVSSAVILAFNVRVDAKARDLLRLKKVDVRHYQVIYDLVDDVRNMVSGKLKPIVQEMQVGLLTVRQMFSSGKSGTVLGCYVTEGAVTRGATVRVCRGETVIGEGTVKALRRFKEDVKEVNRGLECGLLVDGVKGVLAGDVIKVLEIVERVRGVE</sequence>
<protein>
    <recommendedName>
        <fullName evidence="3 10">Translation initiation factor IF-2</fullName>
    </recommendedName>
</protein>
<comment type="function">
    <text evidence="9 10 11">One of the essential components for the initiation of protein synthesis. Protects formylmethionyl-tRNA from spontaneous hydrolysis and promotes its binding to the 30S ribosomal subunits. Also involved in the hydrolysis of GTP during the formation of the 70S ribosomal complex.</text>
</comment>
<keyword evidence="13" id="KW-0175">Coiled coil</keyword>
<feature type="binding site" evidence="10">
    <location>
        <begin position="441"/>
        <end position="444"/>
    </location>
    <ligand>
        <name>GTP</name>
        <dbReference type="ChEBI" id="CHEBI:37565"/>
    </ligand>
</feature>
<comment type="subcellular location">
    <subcellularLocation>
        <location evidence="1 10 12">Cytoplasm</location>
    </subcellularLocation>
</comment>
<dbReference type="GO" id="GO:0005737">
    <property type="term" value="C:cytoplasm"/>
    <property type="evidence" value="ECO:0007669"/>
    <property type="project" value="UniProtKB-SubCell"/>
</dbReference>
<dbReference type="PATRIC" id="fig|1269275.4.peg.469"/>
<dbReference type="InterPro" id="IPR027417">
    <property type="entry name" value="P-loop_NTPase"/>
</dbReference>
<dbReference type="InterPro" id="IPR036925">
    <property type="entry name" value="TIF_IF2_dom3_sf"/>
</dbReference>
<dbReference type="AlphaFoldDB" id="S6GAT3"/>
<dbReference type="Pfam" id="PF03144">
    <property type="entry name" value="GTP_EFTU_D2"/>
    <property type="match status" value="1"/>
</dbReference>
<dbReference type="EMBL" id="APHI01000002">
    <property type="protein sequence ID" value="EOA62010.1"/>
    <property type="molecule type" value="Genomic_DNA"/>
</dbReference>
<evidence type="ECO:0000256" key="12">
    <source>
        <dbReference type="RuleBase" id="RU000645"/>
    </source>
</evidence>
<dbReference type="PANTHER" id="PTHR43381">
    <property type="entry name" value="TRANSLATION INITIATION FACTOR IF-2-RELATED"/>
    <property type="match status" value="1"/>
</dbReference>
<evidence type="ECO:0000256" key="10">
    <source>
        <dbReference type="HAMAP-Rule" id="MF_00100"/>
    </source>
</evidence>
<dbReference type="GO" id="GO:0003743">
    <property type="term" value="F:translation initiation factor activity"/>
    <property type="evidence" value="ECO:0007669"/>
    <property type="project" value="UniProtKB-UniRule"/>
</dbReference>
<evidence type="ECO:0000256" key="2">
    <source>
        <dbReference type="ARBA" id="ARBA00007733"/>
    </source>
</evidence>
<feature type="binding site" evidence="10">
    <location>
        <begin position="341"/>
        <end position="348"/>
    </location>
    <ligand>
        <name>GTP</name>
        <dbReference type="ChEBI" id="CHEBI:37565"/>
    </ligand>
</feature>
<dbReference type="PANTHER" id="PTHR43381:SF5">
    <property type="entry name" value="TR-TYPE G DOMAIN-CONTAINING PROTEIN"/>
    <property type="match status" value="1"/>
</dbReference>
<feature type="domain" description="Tr-type G" evidence="15">
    <location>
        <begin position="332"/>
        <end position="501"/>
    </location>
</feature>
<dbReference type="FunFam" id="3.40.50.300:FF:000019">
    <property type="entry name" value="Translation initiation factor IF-2"/>
    <property type="match status" value="1"/>
</dbReference>
<dbReference type="InterPro" id="IPR015760">
    <property type="entry name" value="TIF_IF2"/>
</dbReference>
<dbReference type="PROSITE" id="PS51722">
    <property type="entry name" value="G_TR_2"/>
    <property type="match status" value="1"/>
</dbReference>
<feature type="compositionally biased region" description="Basic and acidic residues" evidence="14">
    <location>
        <begin position="65"/>
        <end position="75"/>
    </location>
</feature>
<evidence type="ECO:0000256" key="1">
    <source>
        <dbReference type="ARBA" id="ARBA00004496"/>
    </source>
</evidence>
<gene>
    <name evidence="10 16" type="primary">infB</name>
    <name evidence="16" type="ORF">CRT38_02042</name>
</gene>
<keyword evidence="5 10" id="KW-0396">Initiation factor</keyword>
<dbReference type="CDD" id="cd01887">
    <property type="entry name" value="IF2_eIF5B"/>
    <property type="match status" value="1"/>
</dbReference>
<dbReference type="Pfam" id="PF11987">
    <property type="entry name" value="IF-2"/>
    <property type="match status" value="1"/>
</dbReference>
<dbReference type="NCBIfam" id="TIGR00231">
    <property type="entry name" value="small_GTP"/>
    <property type="match status" value="1"/>
</dbReference>
<dbReference type="FunFam" id="3.40.50.10050:FF:000001">
    <property type="entry name" value="Translation initiation factor IF-2"/>
    <property type="match status" value="1"/>
</dbReference>
<dbReference type="NCBIfam" id="TIGR00487">
    <property type="entry name" value="IF-2"/>
    <property type="match status" value="1"/>
</dbReference>
<dbReference type="Gene3D" id="3.40.50.10050">
    <property type="entry name" value="Translation initiation factor IF- 2, domain 3"/>
    <property type="match status" value="1"/>
</dbReference>
<evidence type="ECO:0000256" key="14">
    <source>
        <dbReference type="SAM" id="MobiDB-lite"/>
    </source>
</evidence>
<dbReference type="HAMAP" id="MF_00100_B">
    <property type="entry name" value="IF_2_B"/>
    <property type="match status" value="1"/>
</dbReference>
<feature type="region of interest" description="Disordered" evidence="14">
    <location>
        <begin position="40"/>
        <end position="75"/>
    </location>
</feature>
<keyword evidence="6 10" id="KW-0547">Nucleotide-binding</keyword>
<dbReference type="SUPFAM" id="SSF50447">
    <property type="entry name" value="Translation proteins"/>
    <property type="match status" value="2"/>
</dbReference>
<keyword evidence="4 10" id="KW-0963">Cytoplasm</keyword>
<evidence type="ECO:0000256" key="11">
    <source>
        <dbReference type="RuleBase" id="RU000644"/>
    </source>
</evidence>
<evidence type="ECO:0000256" key="9">
    <source>
        <dbReference type="ARBA" id="ARBA00025162"/>
    </source>
</evidence>
<dbReference type="Pfam" id="PF04760">
    <property type="entry name" value="IF2_N"/>
    <property type="match status" value="1"/>
</dbReference>
<feature type="binding site" evidence="10">
    <location>
        <begin position="387"/>
        <end position="391"/>
    </location>
    <ligand>
        <name>GTP</name>
        <dbReference type="ChEBI" id="CHEBI:37565"/>
    </ligand>
</feature>
<evidence type="ECO:0000256" key="3">
    <source>
        <dbReference type="ARBA" id="ARBA00020675"/>
    </source>
</evidence>
<dbReference type="PROSITE" id="PS01176">
    <property type="entry name" value="IF2"/>
    <property type="match status" value="1"/>
</dbReference>
<dbReference type="Proteomes" id="UP000053165">
    <property type="component" value="Unassembled WGS sequence"/>
</dbReference>
<dbReference type="CDD" id="cd03692">
    <property type="entry name" value="mtIF2_IVc"/>
    <property type="match status" value="1"/>
</dbReference>
<evidence type="ECO:0000256" key="4">
    <source>
        <dbReference type="ARBA" id="ARBA00022490"/>
    </source>
</evidence>
<evidence type="ECO:0000313" key="16">
    <source>
        <dbReference type="EMBL" id="EOA62010.1"/>
    </source>
</evidence>
<dbReference type="InterPro" id="IPR000178">
    <property type="entry name" value="TF_IF2_bacterial-like"/>
</dbReference>
<dbReference type="InterPro" id="IPR023115">
    <property type="entry name" value="TIF_IF2_dom3"/>
</dbReference>
<evidence type="ECO:0000313" key="17">
    <source>
        <dbReference type="Proteomes" id="UP000053165"/>
    </source>
</evidence>
<dbReference type="Gene3D" id="2.40.30.10">
    <property type="entry name" value="Translation factors"/>
    <property type="match status" value="2"/>
</dbReference>
<dbReference type="InterPro" id="IPR005225">
    <property type="entry name" value="Small_GTP-bd"/>
</dbReference>
<comment type="similarity">
    <text evidence="2 10 11">Belongs to the TRAFAC class translation factor GTPase superfamily. Classic translation factor GTPase family. IF-2 subfamily.</text>
</comment>
<dbReference type="Pfam" id="PF00009">
    <property type="entry name" value="GTP_EFTU"/>
    <property type="match status" value="1"/>
</dbReference>
<dbReference type="CDD" id="cd03702">
    <property type="entry name" value="IF2_mtIF2_II"/>
    <property type="match status" value="1"/>
</dbReference>
<dbReference type="InterPro" id="IPR044145">
    <property type="entry name" value="IF2_II"/>
</dbReference>
<evidence type="ECO:0000256" key="6">
    <source>
        <dbReference type="ARBA" id="ARBA00022741"/>
    </source>
</evidence>
<dbReference type="InterPro" id="IPR009000">
    <property type="entry name" value="Transl_B-barrel_sf"/>
</dbReference>
<feature type="coiled-coil region" evidence="13">
    <location>
        <begin position="104"/>
        <end position="137"/>
    </location>
</feature>
<keyword evidence="8 10" id="KW-0342">GTP-binding</keyword>